<gene>
    <name evidence="5" type="ORF">BSU04_44005</name>
</gene>
<dbReference type="SUPFAM" id="SSF47203">
    <property type="entry name" value="Acyl-CoA dehydrogenase C-terminal domain-like"/>
    <property type="match status" value="1"/>
</dbReference>
<dbReference type="GO" id="GO:0050660">
    <property type="term" value="F:flavin adenine dinucleotide binding"/>
    <property type="evidence" value="ECO:0007669"/>
    <property type="project" value="InterPro"/>
</dbReference>
<feature type="domain" description="Acyl-CoA dehydrogenase/oxidase N-terminal" evidence="3">
    <location>
        <begin position="45"/>
        <end position="130"/>
    </location>
</feature>
<comment type="similarity">
    <text evidence="2">Belongs to the HpaH/HsaA monooxygenase family.</text>
</comment>
<dbReference type="InterPro" id="IPR050741">
    <property type="entry name" value="Acyl-CoA_dehydrogenase"/>
</dbReference>
<accession>A0A226WMQ0</accession>
<dbReference type="GO" id="GO:0003995">
    <property type="term" value="F:acyl-CoA dehydrogenase activity"/>
    <property type="evidence" value="ECO:0007669"/>
    <property type="project" value="TreeGrafter"/>
</dbReference>
<dbReference type="Gene3D" id="1.10.540.10">
    <property type="entry name" value="Acyl-CoA dehydrogenase/oxidase, N-terminal domain"/>
    <property type="match status" value="1"/>
</dbReference>
<dbReference type="Pfam" id="PF02771">
    <property type="entry name" value="Acyl-CoA_dh_N"/>
    <property type="match status" value="1"/>
</dbReference>
<evidence type="ECO:0000313" key="5">
    <source>
        <dbReference type="EMBL" id="OXC72037.1"/>
    </source>
</evidence>
<dbReference type="GO" id="GO:0016712">
    <property type="term" value="F:oxidoreductase activity, acting on paired donors, with incorporation or reduction of molecular oxygen, reduced flavin or flavoprotein as one donor, and incorporation of one atom of oxygen"/>
    <property type="evidence" value="ECO:0007669"/>
    <property type="project" value="TreeGrafter"/>
</dbReference>
<dbReference type="InterPro" id="IPR013107">
    <property type="entry name" value="Acyl-CoA_DH_C"/>
</dbReference>
<dbReference type="InterPro" id="IPR009100">
    <property type="entry name" value="AcylCoA_DH/oxidase_NM_dom_sf"/>
</dbReference>
<dbReference type="InterPro" id="IPR036250">
    <property type="entry name" value="AcylCo_DH-like_C"/>
</dbReference>
<evidence type="ECO:0000256" key="1">
    <source>
        <dbReference type="ARBA" id="ARBA00023002"/>
    </source>
</evidence>
<dbReference type="Pfam" id="PF08028">
    <property type="entry name" value="Acyl-CoA_dh_2"/>
    <property type="match status" value="1"/>
</dbReference>
<comment type="caution">
    <text evidence="5">The sequence shown here is derived from an EMBL/GenBank/DDBJ whole genome shotgun (WGS) entry which is preliminary data.</text>
</comment>
<dbReference type="InterPro" id="IPR013786">
    <property type="entry name" value="AcylCoA_DH/ox_N"/>
</dbReference>
<evidence type="ECO:0000313" key="6">
    <source>
        <dbReference type="Proteomes" id="UP000214720"/>
    </source>
</evidence>
<dbReference type="EMBL" id="MTHB01000286">
    <property type="protein sequence ID" value="OXC72037.1"/>
    <property type="molecule type" value="Genomic_DNA"/>
</dbReference>
<dbReference type="RefSeq" id="WP_089166089.1">
    <property type="nucleotide sequence ID" value="NZ_MTHB01000286.1"/>
</dbReference>
<dbReference type="InterPro" id="IPR046373">
    <property type="entry name" value="Acyl-CoA_Oxase/DH_mid-dom_sf"/>
</dbReference>
<dbReference type="InterPro" id="IPR037069">
    <property type="entry name" value="AcylCoA_DH/ox_N_sf"/>
</dbReference>
<name>A0A226WMQ0_CABSO</name>
<feature type="domain" description="Acyl-CoA dehydrogenase C-terminal" evidence="4">
    <location>
        <begin position="261"/>
        <end position="392"/>
    </location>
</feature>
<evidence type="ECO:0000259" key="4">
    <source>
        <dbReference type="Pfam" id="PF08028"/>
    </source>
</evidence>
<dbReference type="GO" id="GO:0033539">
    <property type="term" value="P:fatty acid beta-oxidation using acyl-CoA dehydrogenase"/>
    <property type="evidence" value="ECO:0007669"/>
    <property type="project" value="TreeGrafter"/>
</dbReference>
<proteinExistence type="inferred from homology"/>
<organism evidence="5 6">
    <name type="scientific">Caballeronia sordidicola</name>
    <name type="common">Burkholderia sordidicola</name>
    <dbReference type="NCBI Taxonomy" id="196367"/>
    <lineage>
        <taxon>Bacteria</taxon>
        <taxon>Pseudomonadati</taxon>
        <taxon>Pseudomonadota</taxon>
        <taxon>Betaproteobacteria</taxon>
        <taxon>Burkholderiales</taxon>
        <taxon>Burkholderiaceae</taxon>
        <taxon>Caballeronia</taxon>
    </lineage>
</organism>
<dbReference type="Gene3D" id="1.20.140.10">
    <property type="entry name" value="Butyryl-CoA Dehydrogenase, subunit A, domain 3"/>
    <property type="match status" value="1"/>
</dbReference>
<dbReference type="PIRSF" id="PIRSF016578">
    <property type="entry name" value="HsaA"/>
    <property type="match status" value="1"/>
</dbReference>
<protein>
    <submittedName>
        <fullName evidence="5">Acyl-CoA dehydrogenase</fullName>
    </submittedName>
</protein>
<evidence type="ECO:0000259" key="3">
    <source>
        <dbReference type="Pfam" id="PF02771"/>
    </source>
</evidence>
<dbReference type="PANTHER" id="PTHR48083:SF19">
    <property type="entry name" value="FLAVIN-DEPENDENT MONOOXYGENASE, OXYGENASE SUBUNIT HSAA"/>
    <property type="match status" value="1"/>
</dbReference>
<dbReference type="Proteomes" id="UP000214720">
    <property type="component" value="Unassembled WGS sequence"/>
</dbReference>
<evidence type="ECO:0000256" key="2">
    <source>
        <dbReference type="ARBA" id="ARBA00049661"/>
    </source>
</evidence>
<dbReference type="OrthoDB" id="7316074at2"/>
<sequence length="415" mass="44684">MKMLATPEIARLNASPAHGPLASFFDAPDPDWAIVEKARALVPLIREHAQAGEENRRVQESVVSALQTAGLYHISVPTRLGGSGANFRTFIEAVAEVARGDGGTAWAMALLNVCTWFASLYSEKAQGEAFAEPGTRICGIFTAPEHSERVPGGYRVTGEWWYASGSLHAQWANLGIKIGENADGSPRLGLALVPFTDLTLRDTWYVAGMRASGSNTLVADNIFIPDDRVQAFEAMAGENYARSDSAEANDYASFVPVAEVVLVAAQLGLAREAIELTLTKGAKKNVAYTTFGSVSVSPVHQIKLAEATSKADQAHLLVARACADIDHAAARREKMDMTTRARVRMDTGAAGQLCREAINTLLSVNGASSFAQTNQLQRIWRDSEVASRHAFVLPEMASLIYGRALFGISDLVQVY</sequence>
<dbReference type="Gene3D" id="2.40.110.10">
    <property type="entry name" value="Butyryl-CoA Dehydrogenase, subunit A, domain 2"/>
    <property type="match status" value="1"/>
</dbReference>
<dbReference type="SUPFAM" id="SSF56645">
    <property type="entry name" value="Acyl-CoA dehydrogenase NM domain-like"/>
    <property type="match status" value="1"/>
</dbReference>
<reference evidence="6" key="1">
    <citation type="submission" date="2017-01" db="EMBL/GenBank/DDBJ databases">
        <title>Genome Analysis of Deinococcus marmoris KOPRI26562.</title>
        <authorList>
            <person name="Kim J.H."/>
            <person name="Oh H.-M."/>
        </authorList>
    </citation>
    <scope>NUCLEOTIDE SEQUENCE [LARGE SCALE GENOMIC DNA]</scope>
    <source>
        <strain evidence="6">PAMC 26633</strain>
    </source>
</reference>
<dbReference type="PANTHER" id="PTHR48083">
    <property type="entry name" value="MEDIUM-CHAIN SPECIFIC ACYL-COA DEHYDROGENASE, MITOCHONDRIAL-RELATED"/>
    <property type="match status" value="1"/>
</dbReference>
<keyword evidence="1" id="KW-0560">Oxidoreductase</keyword>
<dbReference type="AlphaFoldDB" id="A0A226WMQ0"/>
<dbReference type="GO" id="GO:0005737">
    <property type="term" value="C:cytoplasm"/>
    <property type="evidence" value="ECO:0007669"/>
    <property type="project" value="TreeGrafter"/>
</dbReference>